<protein>
    <recommendedName>
        <fullName evidence="4">F-box domain-containing protein</fullName>
    </recommendedName>
</protein>
<dbReference type="AlphaFoldDB" id="A0A397V241"/>
<evidence type="ECO:0008006" key="4">
    <source>
        <dbReference type="Google" id="ProtNLM"/>
    </source>
</evidence>
<evidence type="ECO:0000313" key="2">
    <source>
        <dbReference type="EMBL" id="RIB15668.1"/>
    </source>
</evidence>
<keyword evidence="1" id="KW-0175">Coiled coil</keyword>
<evidence type="ECO:0000313" key="3">
    <source>
        <dbReference type="Proteomes" id="UP000266673"/>
    </source>
</evidence>
<keyword evidence="3" id="KW-1185">Reference proteome</keyword>
<reference evidence="2 3" key="1">
    <citation type="submission" date="2018-06" db="EMBL/GenBank/DDBJ databases">
        <title>Comparative genomics reveals the genomic features of Rhizophagus irregularis, R. cerebriforme, R. diaphanum and Gigaspora rosea, and their symbiotic lifestyle signature.</title>
        <authorList>
            <person name="Morin E."/>
            <person name="San Clemente H."/>
            <person name="Chen E.C.H."/>
            <person name="De La Providencia I."/>
            <person name="Hainaut M."/>
            <person name="Kuo A."/>
            <person name="Kohler A."/>
            <person name="Murat C."/>
            <person name="Tang N."/>
            <person name="Roy S."/>
            <person name="Loubradou J."/>
            <person name="Henrissat B."/>
            <person name="Grigoriev I.V."/>
            <person name="Corradi N."/>
            <person name="Roux C."/>
            <person name="Martin F.M."/>
        </authorList>
    </citation>
    <scope>NUCLEOTIDE SEQUENCE [LARGE SCALE GENOMIC DNA]</scope>
    <source>
        <strain evidence="2 3">DAOM 194757</strain>
    </source>
</reference>
<evidence type="ECO:0000256" key="1">
    <source>
        <dbReference type="SAM" id="Coils"/>
    </source>
</evidence>
<organism evidence="2 3">
    <name type="scientific">Gigaspora rosea</name>
    <dbReference type="NCBI Taxonomy" id="44941"/>
    <lineage>
        <taxon>Eukaryota</taxon>
        <taxon>Fungi</taxon>
        <taxon>Fungi incertae sedis</taxon>
        <taxon>Mucoromycota</taxon>
        <taxon>Glomeromycotina</taxon>
        <taxon>Glomeromycetes</taxon>
        <taxon>Diversisporales</taxon>
        <taxon>Gigasporaceae</taxon>
        <taxon>Gigaspora</taxon>
    </lineage>
</organism>
<sequence>MPREALIKKLEHQLLSGKYDIGNVTIQYLTEIEKLLFRKLRHLQIKVKNLQNELNELKKENNYLHSERNALKEIRKIIVAYKSKYESDATEANPSQIFEIIEDDETKSTFEKLEIPEILAEIANNLSPRSILNFLLVNKSIYQKMHGHFKEYQNFWRNYFFQFPKELSRLEALVLYRYKQCLHCKNEITDPVIIYELKIKICRQCIGDALISRKEFEETYLPDDANPTNKEAIIKAIYSVNFMQLQGSYLKDIIMFAKELYQINDDNLAYNWLQKKADIVNQYQKNILKAKHTLINDKNMETMLNNATFYIPSEYSLSDNLNSIRSYI</sequence>
<accession>A0A397V241</accession>
<dbReference type="Proteomes" id="UP000266673">
    <property type="component" value="Unassembled WGS sequence"/>
</dbReference>
<gene>
    <name evidence="2" type="ORF">C2G38_2191815</name>
</gene>
<comment type="caution">
    <text evidence="2">The sequence shown here is derived from an EMBL/GenBank/DDBJ whole genome shotgun (WGS) entry which is preliminary data.</text>
</comment>
<dbReference type="OrthoDB" id="2469538at2759"/>
<name>A0A397V241_9GLOM</name>
<feature type="coiled-coil region" evidence="1">
    <location>
        <begin position="33"/>
        <end position="74"/>
    </location>
</feature>
<dbReference type="EMBL" id="QKWP01000728">
    <property type="protein sequence ID" value="RIB15668.1"/>
    <property type="molecule type" value="Genomic_DNA"/>
</dbReference>
<proteinExistence type="predicted"/>